<dbReference type="Proteomes" id="UP000186705">
    <property type="component" value="Unassembled WGS sequence"/>
</dbReference>
<accession>A0A1U7NQF8</accession>
<keyword evidence="1" id="KW-0175">Coiled coil</keyword>
<protein>
    <recommendedName>
        <fullName evidence="4">DNA repair protein</fullName>
    </recommendedName>
</protein>
<evidence type="ECO:0000256" key="1">
    <source>
        <dbReference type="SAM" id="Coils"/>
    </source>
</evidence>
<dbReference type="RefSeq" id="WP_076340422.1">
    <property type="nucleotide sequence ID" value="NZ_CAMSPY010000125.1"/>
</dbReference>
<dbReference type="GeneID" id="78274515"/>
<feature type="coiled-coil region" evidence="1">
    <location>
        <begin position="15"/>
        <end position="45"/>
    </location>
</feature>
<name>A0A1U7NQF8_9FIRM</name>
<gene>
    <name evidence="2" type="ORF">BO225_00920</name>
</gene>
<comment type="caution">
    <text evidence="2">The sequence shown here is derived from an EMBL/GenBank/DDBJ whole genome shotgun (WGS) entry which is preliminary data.</text>
</comment>
<reference evidence="2 3" key="1">
    <citation type="submission" date="2016-11" db="EMBL/GenBank/DDBJ databases">
        <title>Description of two novel members of the family Erysipelotrichaceae: Ileibacterium lipovorans gen. nov., sp. nov. and Dubosiella newyorkensis, gen. nov., sp. nov.</title>
        <authorList>
            <person name="Cox L.M."/>
            <person name="Sohn J."/>
            <person name="Tyrrell K.L."/>
            <person name="Citron D.M."/>
            <person name="Lawson P.A."/>
            <person name="Patel N.B."/>
            <person name="Iizumi T."/>
            <person name="Perez-Perez G.I."/>
            <person name="Goldstein E.J."/>
            <person name="Blaser M.J."/>
        </authorList>
    </citation>
    <scope>NUCLEOTIDE SEQUENCE [LARGE SCALE GENOMIC DNA]</scope>
    <source>
        <strain evidence="2 3">NYU-BL-A4</strain>
    </source>
</reference>
<evidence type="ECO:0008006" key="4">
    <source>
        <dbReference type="Google" id="ProtNLM"/>
    </source>
</evidence>
<evidence type="ECO:0000313" key="3">
    <source>
        <dbReference type="Proteomes" id="UP000186705"/>
    </source>
</evidence>
<keyword evidence="3" id="KW-1185">Reference proteome</keyword>
<evidence type="ECO:0000313" key="2">
    <source>
        <dbReference type="EMBL" id="OLU47869.1"/>
    </source>
</evidence>
<organism evidence="2 3">
    <name type="scientific">Dubosiella newyorkensis</name>
    <dbReference type="NCBI Taxonomy" id="1862672"/>
    <lineage>
        <taxon>Bacteria</taxon>
        <taxon>Bacillati</taxon>
        <taxon>Bacillota</taxon>
        <taxon>Erysipelotrichia</taxon>
        <taxon>Erysipelotrichales</taxon>
        <taxon>Erysipelotrichaceae</taxon>
        <taxon>Dubosiella</taxon>
    </lineage>
</organism>
<dbReference type="EMBL" id="MPKA01000031">
    <property type="protein sequence ID" value="OLU47869.1"/>
    <property type="molecule type" value="Genomic_DNA"/>
</dbReference>
<proteinExistence type="predicted"/>
<dbReference type="AlphaFoldDB" id="A0A1U7NQF8"/>
<sequence>MTEKELKKLSRLELLELLVERTREVESLKAQLEEANRKLEDRTIVMNESGNIAEAALRLNHIFEECQRAADEYLESVKKSAEHEQKEGD</sequence>
<dbReference type="OrthoDB" id="1863015at2"/>